<evidence type="ECO:0000313" key="2">
    <source>
        <dbReference type="Proteomes" id="UP000239388"/>
    </source>
</evidence>
<proteinExistence type="predicted"/>
<sequence>MSHANQPIDEQAAAQEELPKDLVELAIMIAKLPNEHREVLEPAVNKVIENSRRRRRIYTLVQEALSQLRLDMKYLMFDLEATRRERDHYKAESGGNGDEE</sequence>
<dbReference type="AlphaFoldDB" id="A0A2S8FHR9"/>
<dbReference type="OrthoDB" id="286017at2"/>
<gene>
    <name evidence="1" type="ORF">C5Y98_20110</name>
</gene>
<accession>A0A2S8FHR9</accession>
<dbReference type="Proteomes" id="UP000239388">
    <property type="component" value="Unassembled WGS sequence"/>
</dbReference>
<dbReference type="EMBL" id="PUIB01000019">
    <property type="protein sequence ID" value="PQO31718.1"/>
    <property type="molecule type" value="Genomic_DNA"/>
</dbReference>
<name>A0A2S8FHR9_9BACT</name>
<comment type="caution">
    <text evidence="1">The sequence shown here is derived from an EMBL/GenBank/DDBJ whole genome shotgun (WGS) entry which is preliminary data.</text>
</comment>
<reference evidence="1 2" key="1">
    <citation type="submission" date="2018-02" db="EMBL/GenBank/DDBJ databases">
        <title>Comparative genomes isolates from brazilian mangrove.</title>
        <authorList>
            <person name="Araujo J.E."/>
            <person name="Taketani R.G."/>
            <person name="Silva M.C.P."/>
            <person name="Loureco M.V."/>
            <person name="Andreote F.D."/>
        </authorList>
    </citation>
    <scope>NUCLEOTIDE SEQUENCE [LARGE SCALE GENOMIC DNA]</scope>
    <source>
        <strain evidence="1 2">NAP PRIS-MGV</strain>
    </source>
</reference>
<evidence type="ECO:0000313" key="1">
    <source>
        <dbReference type="EMBL" id="PQO31718.1"/>
    </source>
</evidence>
<organism evidence="1 2">
    <name type="scientific">Blastopirellula marina</name>
    <dbReference type="NCBI Taxonomy" id="124"/>
    <lineage>
        <taxon>Bacteria</taxon>
        <taxon>Pseudomonadati</taxon>
        <taxon>Planctomycetota</taxon>
        <taxon>Planctomycetia</taxon>
        <taxon>Pirellulales</taxon>
        <taxon>Pirellulaceae</taxon>
        <taxon>Blastopirellula</taxon>
    </lineage>
</organism>
<dbReference type="RefSeq" id="WP_105356871.1">
    <property type="nucleotide sequence ID" value="NZ_PUIB01000019.1"/>
</dbReference>
<protein>
    <submittedName>
        <fullName evidence="1">Transcriptional regulator</fullName>
    </submittedName>
</protein>